<organism evidence="2 3">
    <name type="scientific">Cryomyces antarcticus</name>
    <dbReference type="NCBI Taxonomy" id="329879"/>
    <lineage>
        <taxon>Eukaryota</taxon>
        <taxon>Fungi</taxon>
        <taxon>Dikarya</taxon>
        <taxon>Ascomycota</taxon>
        <taxon>Pezizomycotina</taxon>
        <taxon>Dothideomycetes</taxon>
        <taxon>Dothideomycetes incertae sedis</taxon>
        <taxon>Cryomyces</taxon>
    </lineage>
</organism>
<feature type="compositionally biased region" description="Polar residues" evidence="1">
    <location>
        <begin position="30"/>
        <end position="56"/>
    </location>
</feature>
<dbReference type="Proteomes" id="UP001357485">
    <property type="component" value="Unassembled WGS sequence"/>
</dbReference>
<feature type="compositionally biased region" description="Low complexity" evidence="1">
    <location>
        <begin position="130"/>
        <end position="147"/>
    </location>
</feature>
<keyword evidence="3" id="KW-1185">Reference proteome</keyword>
<name>A0ABR0M6B3_9PEZI</name>
<proteinExistence type="predicted"/>
<evidence type="ECO:0000313" key="2">
    <source>
        <dbReference type="EMBL" id="KAK5286017.1"/>
    </source>
</evidence>
<evidence type="ECO:0000256" key="1">
    <source>
        <dbReference type="SAM" id="MobiDB-lite"/>
    </source>
</evidence>
<protein>
    <submittedName>
        <fullName evidence="2">Uncharacterized protein</fullName>
    </submittedName>
</protein>
<feature type="compositionally biased region" description="Pro residues" evidence="1">
    <location>
        <begin position="107"/>
        <end position="119"/>
    </location>
</feature>
<reference evidence="2 3" key="1">
    <citation type="submission" date="2023-08" db="EMBL/GenBank/DDBJ databases">
        <title>Black Yeasts Isolated from many extreme environments.</title>
        <authorList>
            <person name="Coleine C."/>
            <person name="Stajich J.E."/>
            <person name="Selbmann L."/>
        </authorList>
    </citation>
    <scope>NUCLEOTIDE SEQUENCE [LARGE SCALE GENOMIC DNA]</scope>
    <source>
        <strain evidence="2 3">CCFEE 536</strain>
    </source>
</reference>
<dbReference type="EMBL" id="JAVRRA010000569">
    <property type="protein sequence ID" value="KAK5286017.1"/>
    <property type="molecule type" value="Genomic_DNA"/>
</dbReference>
<sequence>MASFSGDYGPETGAASLGQRIVPQRAAAVQASNRLNLQKASQEPLQRTLSTSTHAKQAQGGVQKDRSNRPSHRGRTRARPKSSLRHELQPTSPPPTPVRVRPNSPSAAPPTRSPSPPSRPRSELDPSDPARPATSKRSSSSHSTPRTDTADSAAKRRAYAPRAPSTTIARLKAELLAARHERDAYREIAKRSVYIHTDTALDVMDEGAKMQALGLGDQWRRFCADARAWRRHLADYYEATTPS</sequence>
<feature type="region of interest" description="Disordered" evidence="1">
    <location>
        <begin position="1"/>
        <end position="20"/>
    </location>
</feature>
<comment type="caution">
    <text evidence="2">The sequence shown here is derived from an EMBL/GenBank/DDBJ whole genome shotgun (WGS) entry which is preliminary data.</text>
</comment>
<accession>A0ABR0M6B3</accession>
<gene>
    <name evidence="2" type="ORF">LTR16_004355</name>
</gene>
<evidence type="ECO:0000313" key="3">
    <source>
        <dbReference type="Proteomes" id="UP001357485"/>
    </source>
</evidence>
<feature type="region of interest" description="Disordered" evidence="1">
    <location>
        <begin position="26"/>
        <end position="165"/>
    </location>
</feature>
<feature type="compositionally biased region" description="Basic residues" evidence="1">
    <location>
        <begin position="69"/>
        <end position="83"/>
    </location>
</feature>